<feature type="domain" description="HTH iclR-type" evidence="4">
    <location>
        <begin position="31"/>
        <end position="93"/>
    </location>
</feature>
<gene>
    <name evidence="6" type="ORF">SAMN05444276_10478</name>
</gene>
<dbReference type="PROSITE" id="PS51078">
    <property type="entry name" value="ICLR_ED"/>
    <property type="match status" value="1"/>
</dbReference>
<dbReference type="PANTHER" id="PTHR30136">
    <property type="entry name" value="HELIX-TURN-HELIX TRANSCRIPTIONAL REGULATOR, ICLR FAMILY"/>
    <property type="match status" value="1"/>
</dbReference>
<name>A0A1H3AHR5_9RHOB</name>
<dbReference type="Pfam" id="PF01614">
    <property type="entry name" value="IclR_C"/>
    <property type="match status" value="1"/>
</dbReference>
<dbReference type="Proteomes" id="UP000182944">
    <property type="component" value="Unassembled WGS sequence"/>
</dbReference>
<evidence type="ECO:0000256" key="1">
    <source>
        <dbReference type="ARBA" id="ARBA00023015"/>
    </source>
</evidence>
<dbReference type="Gene3D" id="3.30.450.40">
    <property type="match status" value="1"/>
</dbReference>
<dbReference type="RefSeq" id="WP_081969247.1">
    <property type="nucleotide sequence ID" value="NZ_FNNA01000004.1"/>
</dbReference>
<dbReference type="InterPro" id="IPR005471">
    <property type="entry name" value="Tscrpt_reg_IclR_N"/>
</dbReference>
<dbReference type="Gene3D" id="1.10.10.10">
    <property type="entry name" value="Winged helix-like DNA-binding domain superfamily/Winged helix DNA-binding domain"/>
    <property type="match status" value="1"/>
</dbReference>
<dbReference type="SMART" id="SM00346">
    <property type="entry name" value="HTH_ICLR"/>
    <property type="match status" value="1"/>
</dbReference>
<evidence type="ECO:0000256" key="2">
    <source>
        <dbReference type="ARBA" id="ARBA00023125"/>
    </source>
</evidence>
<sequence length="276" mass="29736">MEPHDHESSTNLPASTLGATEAGAEGDRLFIQSAARTMRVLESFAGAAGPMSLSEIAAATGMNRSAAQRVVHTLRSLGYLIQAEGGTGFLPGPRVLDLAYGQLRLHPWIAQASGVLIELRRNVRERVDLSLHDDLRMIYALRQQSKRETWFATLVGHSVPVWCTSGGWAVLAALPEAEVDDILARAPYHKITARTLTDPAEIRDRVAETRARGYSLALHQIQIGEIALGVALTGRDGRPWGAVHVAASLSEWSPKDFAARIAPLAIEAALAIRMGG</sequence>
<dbReference type="InterPro" id="IPR029016">
    <property type="entry name" value="GAF-like_dom_sf"/>
</dbReference>
<keyword evidence="3" id="KW-0804">Transcription</keyword>
<dbReference type="SUPFAM" id="SSF46785">
    <property type="entry name" value="Winged helix' DNA-binding domain"/>
    <property type="match status" value="1"/>
</dbReference>
<dbReference type="InterPro" id="IPR014757">
    <property type="entry name" value="Tscrpt_reg_IclR_C"/>
</dbReference>
<dbReference type="STRING" id="1545044.SAMN05444276_10478"/>
<organism evidence="6 7">
    <name type="scientific">Paracoccus sanguinis</name>
    <dbReference type="NCBI Taxonomy" id="1545044"/>
    <lineage>
        <taxon>Bacteria</taxon>
        <taxon>Pseudomonadati</taxon>
        <taxon>Pseudomonadota</taxon>
        <taxon>Alphaproteobacteria</taxon>
        <taxon>Rhodobacterales</taxon>
        <taxon>Paracoccaceae</taxon>
        <taxon>Paracoccus</taxon>
    </lineage>
</organism>
<evidence type="ECO:0000313" key="6">
    <source>
        <dbReference type="EMBL" id="SDX29001.1"/>
    </source>
</evidence>
<dbReference type="InterPro" id="IPR036388">
    <property type="entry name" value="WH-like_DNA-bd_sf"/>
</dbReference>
<proteinExistence type="predicted"/>
<accession>A0A1H3AHR5</accession>
<dbReference type="PANTHER" id="PTHR30136:SF34">
    <property type="entry name" value="TRANSCRIPTIONAL REGULATOR"/>
    <property type="match status" value="1"/>
</dbReference>
<dbReference type="GO" id="GO:0045892">
    <property type="term" value="P:negative regulation of DNA-templated transcription"/>
    <property type="evidence" value="ECO:0007669"/>
    <property type="project" value="TreeGrafter"/>
</dbReference>
<dbReference type="Pfam" id="PF09339">
    <property type="entry name" value="HTH_IclR"/>
    <property type="match status" value="1"/>
</dbReference>
<keyword evidence="1" id="KW-0805">Transcription regulation</keyword>
<dbReference type="InterPro" id="IPR050707">
    <property type="entry name" value="HTH_MetabolicPath_Reg"/>
</dbReference>
<keyword evidence="2" id="KW-0238">DNA-binding</keyword>
<evidence type="ECO:0000259" key="4">
    <source>
        <dbReference type="PROSITE" id="PS51077"/>
    </source>
</evidence>
<evidence type="ECO:0000256" key="3">
    <source>
        <dbReference type="ARBA" id="ARBA00023163"/>
    </source>
</evidence>
<dbReference type="InterPro" id="IPR036390">
    <property type="entry name" value="WH_DNA-bd_sf"/>
</dbReference>
<dbReference type="OrthoDB" id="9807558at2"/>
<evidence type="ECO:0000313" key="7">
    <source>
        <dbReference type="Proteomes" id="UP000182944"/>
    </source>
</evidence>
<dbReference type="EMBL" id="FNNA01000004">
    <property type="protein sequence ID" value="SDX29001.1"/>
    <property type="molecule type" value="Genomic_DNA"/>
</dbReference>
<dbReference type="GO" id="GO:0003677">
    <property type="term" value="F:DNA binding"/>
    <property type="evidence" value="ECO:0007669"/>
    <property type="project" value="UniProtKB-KW"/>
</dbReference>
<reference evidence="7" key="1">
    <citation type="submission" date="2016-10" db="EMBL/GenBank/DDBJ databases">
        <authorList>
            <person name="Varghese N."/>
            <person name="Submissions S."/>
        </authorList>
    </citation>
    <scope>NUCLEOTIDE SEQUENCE [LARGE SCALE GENOMIC DNA]</scope>
    <source>
        <strain evidence="7">DSM 29303</strain>
    </source>
</reference>
<dbReference type="PROSITE" id="PS51077">
    <property type="entry name" value="HTH_ICLR"/>
    <property type="match status" value="1"/>
</dbReference>
<dbReference type="AlphaFoldDB" id="A0A1H3AHR5"/>
<dbReference type="GO" id="GO:0003700">
    <property type="term" value="F:DNA-binding transcription factor activity"/>
    <property type="evidence" value="ECO:0007669"/>
    <property type="project" value="TreeGrafter"/>
</dbReference>
<evidence type="ECO:0000259" key="5">
    <source>
        <dbReference type="PROSITE" id="PS51078"/>
    </source>
</evidence>
<dbReference type="SUPFAM" id="SSF55781">
    <property type="entry name" value="GAF domain-like"/>
    <property type="match status" value="1"/>
</dbReference>
<feature type="domain" description="IclR-ED" evidence="5">
    <location>
        <begin position="94"/>
        <end position="276"/>
    </location>
</feature>
<protein>
    <submittedName>
        <fullName evidence="6">Transcriptional regulator, IclR family</fullName>
    </submittedName>
</protein>
<keyword evidence="7" id="KW-1185">Reference proteome</keyword>